<dbReference type="Pfam" id="PF01636">
    <property type="entry name" value="APH"/>
    <property type="match status" value="1"/>
</dbReference>
<dbReference type="InterPro" id="IPR002575">
    <property type="entry name" value="Aminoglycoside_PTrfase"/>
</dbReference>
<dbReference type="PANTHER" id="PTHR21310">
    <property type="entry name" value="AMINOGLYCOSIDE PHOSPHOTRANSFERASE-RELATED-RELATED"/>
    <property type="match status" value="1"/>
</dbReference>
<organism evidence="3 4">
    <name type="scientific">Cudoniella acicularis</name>
    <dbReference type="NCBI Taxonomy" id="354080"/>
    <lineage>
        <taxon>Eukaryota</taxon>
        <taxon>Fungi</taxon>
        <taxon>Dikarya</taxon>
        <taxon>Ascomycota</taxon>
        <taxon>Pezizomycotina</taxon>
        <taxon>Leotiomycetes</taxon>
        <taxon>Helotiales</taxon>
        <taxon>Tricladiaceae</taxon>
        <taxon>Cudoniella</taxon>
    </lineage>
</organism>
<dbReference type="PANTHER" id="PTHR21310:SF55">
    <property type="entry name" value="AMINOGLYCOSIDE PHOSPHOTRANSFERASE DOMAIN-CONTAINING PROTEIN"/>
    <property type="match status" value="1"/>
</dbReference>
<dbReference type="InterPro" id="IPR051678">
    <property type="entry name" value="AGP_Transferase"/>
</dbReference>
<dbReference type="EMBL" id="JAAMPI010001284">
    <property type="protein sequence ID" value="KAF4625833.1"/>
    <property type="molecule type" value="Genomic_DNA"/>
</dbReference>
<evidence type="ECO:0000256" key="1">
    <source>
        <dbReference type="SAM" id="MobiDB-lite"/>
    </source>
</evidence>
<feature type="compositionally biased region" description="Basic and acidic residues" evidence="1">
    <location>
        <begin position="39"/>
        <end position="48"/>
    </location>
</feature>
<keyword evidence="4" id="KW-1185">Reference proteome</keyword>
<feature type="domain" description="Aminoglycoside phosphotransferase" evidence="2">
    <location>
        <begin position="208"/>
        <end position="376"/>
    </location>
</feature>
<dbReference type="Gene3D" id="3.90.1200.10">
    <property type="match status" value="1"/>
</dbReference>
<sequence length="495" mass="57259">MSEEIQNASDGVPDKTPSTDVHGETHYNAAESFVINIAGDEHGTSDKEPEAEEGDVSDDSNSVESETTSEKERQAEEKAQEDIVYYAKAFREKMQWDGTYHPGVSESDFVQYTNGIRVVSQDWFNDDSIIASIFHGRPEKELCHNCGWTSSHQMSPFGYTSRVKVSYLKEHMALWEVGPKWFIRDEINNDWNSAANDYKTQELIRKNVPGVPLVEIYRFGDKEDKYALTVMSRAKGIELGGIFNKLTPKQKEILAEDLASHVQKWRKLTSPRMQTADGKPLRDFIFRCDEGPCLDVPFGPTEWVNFRNRIREVDEKVARIKTVLLGEGRLSNEDQYVFTHGDLNKGNIFVIEEEPGMFKISAIIDWEFAGYCPWWVECFSDLTGLFYKRMELLFPGYDFETYKKIMDEIFDIRMECILNGRILFKHTPNDTNEWYGRHFCKCEPYCRWYRSDSLFGVKGSREVTFSMDNAYPGADIEFEKMWNSLVQSEDSQNLN</sequence>
<proteinExistence type="predicted"/>
<accession>A0A8H4RBE8</accession>
<feature type="region of interest" description="Disordered" evidence="1">
    <location>
        <begin position="1"/>
        <end position="78"/>
    </location>
</feature>
<reference evidence="3 4" key="1">
    <citation type="submission" date="2020-03" db="EMBL/GenBank/DDBJ databases">
        <title>Draft Genome Sequence of Cudoniella acicularis.</title>
        <authorList>
            <person name="Buettner E."/>
            <person name="Kellner H."/>
        </authorList>
    </citation>
    <scope>NUCLEOTIDE SEQUENCE [LARGE SCALE GENOMIC DNA]</scope>
    <source>
        <strain evidence="3 4">DSM 108380</strain>
    </source>
</reference>
<evidence type="ECO:0000313" key="3">
    <source>
        <dbReference type="EMBL" id="KAF4625833.1"/>
    </source>
</evidence>
<dbReference type="AlphaFoldDB" id="A0A8H4RBE8"/>
<comment type="caution">
    <text evidence="3">The sequence shown here is derived from an EMBL/GenBank/DDBJ whole genome shotgun (WGS) entry which is preliminary data.</text>
</comment>
<evidence type="ECO:0000313" key="4">
    <source>
        <dbReference type="Proteomes" id="UP000566819"/>
    </source>
</evidence>
<dbReference type="InterPro" id="IPR011009">
    <property type="entry name" value="Kinase-like_dom_sf"/>
</dbReference>
<protein>
    <recommendedName>
        <fullName evidence="2">Aminoglycoside phosphotransferase domain-containing protein</fullName>
    </recommendedName>
</protein>
<dbReference type="Proteomes" id="UP000566819">
    <property type="component" value="Unassembled WGS sequence"/>
</dbReference>
<dbReference type="SUPFAM" id="SSF56112">
    <property type="entry name" value="Protein kinase-like (PK-like)"/>
    <property type="match status" value="1"/>
</dbReference>
<gene>
    <name evidence="3" type="ORF">G7Y89_g12330</name>
</gene>
<name>A0A8H4RBE8_9HELO</name>
<evidence type="ECO:0000259" key="2">
    <source>
        <dbReference type="Pfam" id="PF01636"/>
    </source>
</evidence>
<feature type="compositionally biased region" description="Basic and acidic residues" evidence="1">
    <location>
        <begin position="68"/>
        <end position="78"/>
    </location>
</feature>
<dbReference type="OrthoDB" id="2906425at2759"/>
<feature type="compositionally biased region" description="Acidic residues" evidence="1">
    <location>
        <begin position="49"/>
        <end position="58"/>
    </location>
</feature>